<comment type="caution">
    <text evidence="2">The sequence shown here is derived from an EMBL/GenBank/DDBJ whole genome shotgun (WGS) entry which is preliminary data.</text>
</comment>
<accession>A0A1R3JI21</accession>
<feature type="compositionally biased region" description="Basic and acidic residues" evidence="1">
    <location>
        <begin position="39"/>
        <end position="52"/>
    </location>
</feature>
<dbReference type="AlphaFoldDB" id="A0A1R3JI21"/>
<dbReference type="EMBL" id="AWUE01016051">
    <property type="protein sequence ID" value="OMO94430.1"/>
    <property type="molecule type" value="Genomic_DNA"/>
</dbReference>
<evidence type="ECO:0000313" key="3">
    <source>
        <dbReference type="Proteomes" id="UP000187203"/>
    </source>
</evidence>
<evidence type="ECO:0000256" key="1">
    <source>
        <dbReference type="SAM" id="MobiDB-lite"/>
    </source>
</evidence>
<feature type="region of interest" description="Disordered" evidence="1">
    <location>
        <begin position="1"/>
        <end position="21"/>
    </location>
</feature>
<keyword evidence="3" id="KW-1185">Reference proteome</keyword>
<name>A0A1R3JI21_9ROSI</name>
<organism evidence="2 3">
    <name type="scientific">Corchorus olitorius</name>
    <dbReference type="NCBI Taxonomy" id="93759"/>
    <lineage>
        <taxon>Eukaryota</taxon>
        <taxon>Viridiplantae</taxon>
        <taxon>Streptophyta</taxon>
        <taxon>Embryophyta</taxon>
        <taxon>Tracheophyta</taxon>
        <taxon>Spermatophyta</taxon>
        <taxon>Magnoliopsida</taxon>
        <taxon>eudicotyledons</taxon>
        <taxon>Gunneridae</taxon>
        <taxon>Pentapetalae</taxon>
        <taxon>rosids</taxon>
        <taxon>malvids</taxon>
        <taxon>Malvales</taxon>
        <taxon>Malvaceae</taxon>
        <taxon>Grewioideae</taxon>
        <taxon>Apeibeae</taxon>
        <taxon>Corchorus</taxon>
    </lineage>
</organism>
<protein>
    <submittedName>
        <fullName evidence="2">Uncharacterized protein</fullName>
    </submittedName>
</protein>
<feature type="region of interest" description="Disordered" evidence="1">
    <location>
        <begin position="39"/>
        <end position="88"/>
    </location>
</feature>
<sequence>MSSLPPIPEGSDRSDAESMMNSKIAGFKMELMDDIREMLIHTRNEKAAEKQPMDSTTQNQTPPPLQYTPPPWRSSSYLNRNSNPPPWPPNYIATSAPNYSAASASYYYGFSTPAQAWSATAAPATTWQDSGQANP</sequence>
<evidence type="ECO:0000313" key="2">
    <source>
        <dbReference type="EMBL" id="OMO94430.1"/>
    </source>
</evidence>
<proteinExistence type="predicted"/>
<dbReference type="Proteomes" id="UP000187203">
    <property type="component" value="Unassembled WGS sequence"/>
</dbReference>
<feature type="compositionally biased region" description="Pro residues" evidence="1">
    <location>
        <begin position="61"/>
        <end position="72"/>
    </location>
</feature>
<reference evidence="3" key="1">
    <citation type="submission" date="2013-09" db="EMBL/GenBank/DDBJ databases">
        <title>Corchorus olitorius genome sequencing.</title>
        <authorList>
            <person name="Alam M."/>
            <person name="Haque M.S."/>
            <person name="Islam M.S."/>
            <person name="Emdad E.M."/>
            <person name="Islam M.M."/>
            <person name="Ahmed B."/>
            <person name="Halim A."/>
            <person name="Hossen Q.M.M."/>
            <person name="Hossain M.Z."/>
            <person name="Ahmed R."/>
            <person name="Khan M.M."/>
            <person name="Islam R."/>
            <person name="Rashid M.M."/>
            <person name="Khan S.A."/>
            <person name="Rahman M.S."/>
            <person name="Alam M."/>
            <person name="Yahiya A.S."/>
            <person name="Khan M.S."/>
            <person name="Azam M.S."/>
            <person name="Haque T."/>
            <person name="Lashkar M.Z.H."/>
            <person name="Akhand A.I."/>
            <person name="Morshed G."/>
            <person name="Roy S."/>
            <person name="Uddin K.S."/>
            <person name="Rabeya T."/>
            <person name="Hossain A.S."/>
            <person name="Chowdhury A."/>
            <person name="Snigdha A.R."/>
            <person name="Mortoza M.S."/>
            <person name="Matin S.A."/>
            <person name="Hoque S.M.E."/>
            <person name="Islam M.K."/>
            <person name="Roy D.K."/>
            <person name="Haider R."/>
            <person name="Moosa M.M."/>
            <person name="Elias S.M."/>
            <person name="Hasan A.M."/>
            <person name="Jahan S."/>
            <person name="Shafiuddin M."/>
            <person name="Mahmood N."/>
            <person name="Shommy N.S."/>
        </authorList>
    </citation>
    <scope>NUCLEOTIDE SEQUENCE [LARGE SCALE GENOMIC DNA]</scope>
    <source>
        <strain evidence="3">cv. O-4</strain>
    </source>
</reference>
<gene>
    <name evidence="2" type="ORF">COLO4_16340</name>
</gene>